<evidence type="ECO:0000313" key="2">
    <source>
        <dbReference type="EMBL" id="CAA9299040.1"/>
    </source>
</evidence>
<dbReference type="AlphaFoldDB" id="A0A6J4K8U4"/>
<accession>A0A6J4K8U4</accession>
<sequence>ALATARRRARGPRCGVRVTAAHAQPAPGVDGRPRLGLDPRHGESVRRGRQRAARLRGGAPDVARHARRAVLARALPGRPRQPRGLGRGRRPGTRRPLPRGGRAAADAVRGAGAPALHGASSAPARGARRHGAHGRHGGGACRRRARGDRARPRARRGDADPAGQPRAGHRGARAHPATPRAPAPV</sequence>
<feature type="non-terminal residue" evidence="2">
    <location>
        <position position="185"/>
    </location>
</feature>
<dbReference type="EMBL" id="CADCTU010000149">
    <property type="protein sequence ID" value="CAA9299040.1"/>
    <property type="molecule type" value="Genomic_DNA"/>
</dbReference>
<feature type="compositionally biased region" description="Basic and acidic residues" evidence="1">
    <location>
        <begin position="31"/>
        <end position="46"/>
    </location>
</feature>
<feature type="compositionally biased region" description="Low complexity" evidence="1">
    <location>
        <begin position="98"/>
        <end position="115"/>
    </location>
</feature>
<evidence type="ECO:0000256" key="1">
    <source>
        <dbReference type="SAM" id="MobiDB-lite"/>
    </source>
</evidence>
<feature type="compositionally biased region" description="Basic residues" evidence="1">
    <location>
        <begin position="1"/>
        <end position="11"/>
    </location>
</feature>
<feature type="compositionally biased region" description="Basic and acidic residues" evidence="1">
    <location>
        <begin position="147"/>
        <end position="159"/>
    </location>
</feature>
<feature type="compositionally biased region" description="Basic residues" evidence="1">
    <location>
        <begin position="126"/>
        <end position="146"/>
    </location>
</feature>
<organism evidence="2">
    <name type="scientific">uncultured Gemmatimonadaceae bacterium</name>
    <dbReference type="NCBI Taxonomy" id="246130"/>
    <lineage>
        <taxon>Bacteria</taxon>
        <taxon>Pseudomonadati</taxon>
        <taxon>Gemmatimonadota</taxon>
        <taxon>Gemmatimonadia</taxon>
        <taxon>Gemmatimonadales</taxon>
        <taxon>Gemmatimonadaceae</taxon>
        <taxon>environmental samples</taxon>
    </lineage>
</organism>
<feature type="non-terminal residue" evidence="2">
    <location>
        <position position="1"/>
    </location>
</feature>
<name>A0A6J4K8U4_9BACT</name>
<protein>
    <submittedName>
        <fullName evidence="2">Uncharacterized protein</fullName>
    </submittedName>
</protein>
<reference evidence="2" key="1">
    <citation type="submission" date="2020-02" db="EMBL/GenBank/DDBJ databases">
        <authorList>
            <person name="Meier V. D."/>
        </authorList>
    </citation>
    <scope>NUCLEOTIDE SEQUENCE</scope>
    <source>
        <strain evidence="2">AVDCRST_MAG11</strain>
    </source>
</reference>
<proteinExistence type="predicted"/>
<feature type="region of interest" description="Disordered" evidence="1">
    <location>
        <begin position="1"/>
        <end position="185"/>
    </location>
</feature>
<gene>
    <name evidence="2" type="ORF">AVDCRST_MAG11-688</name>
</gene>
<feature type="compositionally biased region" description="Basic residues" evidence="1">
    <location>
        <begin position="86"/>
        <end position="97"/>
    </location>
</feature>
<feature type="compositionally biased region" description="Low complexity" evidence="1">
    <location>
        <begin position="71"/>
        <end position="84"/>
    </location>
</feature>